<dbReference type="GO" id="GO:0016706">
    <property type="term" value="F:2-oxoglutarate-dependent dioxygenase activity"/>
    <property type="evidence" value="ECO:0007669"/>
    <property type="project" value="UniProtKB-ARBA"/>
</dbReference>
<dbReference type="PANTHER" id="PTHR10696">
    <property type="entry name" value="GAMMA-BUTYROBETAINE HYDROXYLASE-RELATED"/>
    <property type="match status" value="1"/>
</dbReference>
<dbReference type="SUPFAM" id="SSF51197">
    <property type="entry name" value="Clavaminate synthase-like"/>
    <property type="match status" value="1"/>
</dbReference>
<dbReference type="Gene3D" id="3.60.130.10">
    <property type="entry name" value="Clavaminate synthase-like"/>
    <property type="match status" value="1"/>
</dbReference>
<proteinExistence type="predicted"/>
<keyword evidence="6" id="KW-1185">Reference proteome</keyword>
<evidence type="ECO:0000313" key="5">
    <source>
        <dbReference type="EMBL" id="WPU65153.1"/>
    </source>
</evidence>
<protein>
    <submittedName>
        <fullName evidence="5">TauD/TfdA family dioxygenase</fullName>
    </submittedName>
</protein>
<dbReference type="GO" id="GO:0017000">
    <property type="term" value="P:antibiotic biosynthetic process"/>
    <property type="evidence" value="ECO:0007669"/>
    <property type="project" value="UniProtKB-KW"/>
</dbReference>
<dbReference type="PANTHER" id="PTHR10696:SF56">
    <property type="entry name" value="TAUD_TFDA-LIKE DOMAIN-CONTAINING PROTEIN"/>
    <property type="match status" value="1"/>
</dbReference>
<keyword evidence="3" id="KW-0045">Antibiotic biosynthesis</keyword>
<evidence type="ECO:0000256" key="1">
    <source>
        <dbReference type="ARBA" id="ARBA00001954"/>
    </source>
</evidence>
<reference evidence="5 6" key="1">
    <citation type="submission" date="2023-11" db="EMBL/GenBank/DDBJ databases">
        <title>Peredibacter starrii A3.12.</title>
        <authorList>
            <person name="Mitchell R.J."/>
        </authorList>
    </citation>
    <scope>NUCLEOTIDE SEQUENCE [LARGE SCALE GENOMIC DNA]</scope>
    <source>
        <strain evidence="5 6">A3.12</strain>
    </source>
</reference>
<dbReference type="RefSeq" id="WP_321395234.1">
    <property type="nucleotide sequence ID" value="NZ_CP139487.1"/>
</dbReference>
<feature type="domain" description="TauD/TfdA-like" evidence="4">
    <location>
        <begin position="23"/>
        <end position="308"/>
    </location>
</feature>
<dbReference type="InterPro" id="IPR050411">
    <property type="entry name" value="AlphaKG_dependent_hydroxylases"/>
</dbReference>
<dbReference type="InterPro" id="IPR003819">
    <property type="entry name" value="TauD/TfdA-like"/>
</dbReference>
<evidence type="ECO:0000256" key="2">
    <source>
        <dbReference type="ARBA" id="ARBA00023002"/>
    </source>
</evidence>
<dbReference type="InterPro" id="IPR042098">
    <property type="entry name" value="TauD-like_sf"/>
</dbReference>
<evidence type="ECO:0000313" key="6">
    <source>
        <dbReference type="Proteomes" id="UP001324634"/>
    </source>
</evidence>
<keyword evidence="2" id="KW-0560">Oxidoreductase</keyword>
<accession>A0AAX4HPR4</accession>
<name>A0AAX4HPR4_9BACT</name>
<dbReference type="AlphaFoldDB" id="A0AAX4HPR4"/>
<evidence type="ECO:0000259" key="4">
    <source>
        <dbReference type="Pfam" id="PF02668"/>
    </source>
</evidence>
<dbReference type="EMBL" id="CP139487">
    <property type="protein sequence ID" value="WPU65153.1"/>
    <property type="molecule type" value="Genomic_DNA"/>
</dbReference>
<gene>
    <name evidence="5" type="ORF">SOO65_00120</name>
</gene>
<sequence length="320" mass="37366">MTFPLIVDGSAIKNHKSWIKENEHIFKEHAAVLLRNFPIHSRELLEEYVKTIAPEQSFLDYTGGTSPRKKLGTSIYSSTEMPFFLKIPMHSEMAYRKRFPKKIFFYCETAPLMGGQTPIADIQKVYLDVPEVIRNKLLNEGIIYYRHLKNYTPTSKVLSLINPMIKMGTWQFVFKTQDPEVVNEYCRQNHYQSEWLKDGSVILTTHLPALNEKGVWFNSFHFFQVHHRIWGRLITPVFKFIRFISRGLDMSATTGNKQRLSSDEISKIVDAYEKNQVQFDWQKGDLLFLDNTRTAHGRNPYLGKRKILVSLAEEGEFTSF</sequence>
<comment type="cofactor">
    <cofactor evidence="1">
        <name>Fe(2+)</name>
        <dbReference type="ChEBI" id="CHEBI:29033"/>
    </cofactor>
</comment>
<dbReference type="Pfam" id="PF02668">
    <property type="entry name" value="TauD"/>
    <property type="match status" value="1"/>
</dbReference>
<keyword evidence="5" id="KW-0223">Dioxygenase</keyword>
<dbReference type="KEGG" id="psti:SOO65_00120"/>
<evidence type="ECO:0000256" key="3">
    <source>
        <dbReference type="ARBA" id="ARBA00023194"/>
    </source>
</evidence>
<organism evidence="5 6">
    <name type="scientific">Peredibacter starrii</name>
    <dbReference type="NCBI Taxonomy" id="28202"/>
    <lineage>
        <taxon>Bacteria</taxon>
        <taxon>Pseudomonadati</taxon>
        <taxon>Bdellovibrionota</taxon>
        <taxon>Bacteriovoracia</taxon>
        <taxon>Bacteriovoracales</taxon>
        <taxon>Bacteriovoracaceae</taxon>
        <taxon>Peredibacter</taxon>
    </lineage>
</organism>
<dbReference type="Proteomes" id="UP001324634">
    <property type="component" value="Chromosome"/>
</dbReference>